<feature type="transmembrane region" description="Helical" evidence="1">
    <location>
        <begin position="12"/>
        <end position="34"/>
    </location>
</feature>
<dbReference type="PANTHER" id="PTHR32063">
    <property type="match status" value="1"/>
</dbReference>
<dbReference type="Gene3D" id="3.30.70.1430">
    <property type="entry name" value="Multidrug efflux transporter AcrB pore domain"/>
    <property type="match status" value="2"/>
</dbReference>
<dbReference type="Proteomes" id="UP001279553">
    <property type="component" value="Unassembled WGS sequence"/>
</dbReference>
<dbReference type="EMBL" id="JAWXYB010000018">
    <property type="protein sequence ID" value="MDX5931793.1"/>
    <property type="molecule type" value="Genomic_DNA"/>
</dbReference>
<name>A0AAW9DSX8_ACIAO</name>
<feature type="transmembrane region" description="Helical" evidence="1">
    <location>
        <begin position="360"/>
        <end position="379"/>
    </location>
</feature>
<accession>A0AAW9DSX8</accession>
<dbReference type="InterPro" id="IPR027463">
    <property type="entry name" value="AcrB_DN_DC_subdom"/>
</dbReference>
<dbReference type="Gene3D" id="1.20.1640.10">
    <property type="entry name" value="Multidrug efflux transporter AcrB transmembrane domain"/>
    <property type="match status" value="2"/>
</dbReference>
<feature type="transmembrane region" description="Helical" evidence="1">
    <location>
        <begin position="473"/>
        <end position="499"/>
    </location>
</feature>
<keyword evidence="1" id="KW-0812">Transmembrane</keyword>
<feature type="transmembrane region" description="Helical" evidence="1">
    <location>
        <begin position="886"/>
        <end position="907"/>
    </location>
</feature>
<keyword evidence="1" id="KW-1133">Transmembrane helix</keyword>
<dbReference type="Gene3D" id="3.30.2090.10">
    <property type="entry name" value="Multidrug efflux transporter AcrB TolC docking domain, DN and DC subdomains"/>
    <property type="match status" value="2"/>
</dbReference>
<dbReference type="InterPro" id="IPR001036">
    <property type="entry name" value="Acrflvin-R"/>
</dbReference>
<keyword evidence="3" id="KW-1185">Reference proteome</keyword>
<feature type="transmembrane region" description="Helical" evidence="1">
    <location>
        <begin position="442"/>
        <end position="461"/>
    </location>
</feature>
<sequence>MIEAIIRLSLRYRLLVVLGVGAVALIAGAALPAAHYGVFPEFAPPTVQIQTNASGLDPREIEHAVTDRLEQGLSGLRGIAAIRSQSSTGLSVIDLVFHGGTDIVADRASVAGRLASLTASLPPHTVPVIVPRQSATGTAVEIGLDAPGMSLMRLSAITETTVRPALLAVPGVANVVVFGLALPRLDIRLNRRALLASGFGLNQVATAAHDASALLGGGFIDTGNQQLLLDAHGQARTAAALAHSLLGEHDGLPVTLGDIADITTAPPPRFGAALIHGQPGLLLIVSSLAGADTLRVAHGAERALATIAPALRRQGIHIDGHALAPSGFVREALGDLARVLLIGAVLILIVLLLALRDWRIALISFVSIPVALLIATLVLRALGVTMNTMTLAGLAIALGEIVDDAVVDIENINRRLIENRARATPLPVLRVIRDASVEVRGAIIFATLSVAAMFTPVLLLGGVAGRLFAPLGIAYIAAIIASLFVALTLTPALAGLLLARRTGGAAHVPMPTARSAYGSVLDISARRGGLLALIALVFVIGMGASLPLVRTRFLPQFREQDMIAHYLAAPGTSIETMLAIGRHVAAILGRMPEVADVVEHVGRATLGNGHPDVNKAEVDITLSRSGNAHNAVAERKILAAIDTVPGVRWWANSFLTERIHETLSGFTAPLVISVYGDTLAAISVDTGRILHAIRPIHGIIVAAVAAPPNMPELAITPNRAAMLRYGVTARAVLTAIRTGYEGDRVGEVYQGSLIEPIVITLAPARRADPGALPDLPIEAVDHRIVPLGRIARIRQTGTPALILHDAGRTEQVITVNTRAGDGDAVLAAIRRRIDGLHLTGNAYVTYGGSAVAGGAARRSLLIHAVMALVIIAGLLALALKSARGVALMALGLPFALSGGIAATWLFLGGTISLGAMVGLVTVFGLSLRNGLLLLIHYRRLVQSDGLVWSAATARRGAMDRLPAILITATVTAIGLLPLAIANGAPGDEIEGPMAIVILGGLLTATSLTLLLLPRLAARYLRIGPAVDDGLDPPTT</sequence>
<dbReference type="SUPFAM" id="SSF82693">
    <property type="entry name" value="Multidrug efflux transporter AcrB pore domain, PN1, PN2, PC1 and PC2 subdomains"/>
    <property type="match status" value="2"/>
</dbReference>
<feature type="transmembrane region" description="Helical" evidence="1">
    <location>
        <begin position="993"/>
        <end position="1012"/>
    </location>
</feature>
<dbReference type="SUPFAM" id="SSF82714">
    <property type="entry name" value="Multidrug efflux transporter AcrB TolC docking domain, DN and DC subdomains"/>
    <property type="match status" value="2"/>
</dbReference>
<evidence type="ECO:0000313" key="3">
    <source>
        <dbReference type="Proteomes" id="UP001279553"/>
    </source>
</evidence>
<feature type="transmembrane region" description="Helical" evidence="1">
    <location>
        <begin position="336"/>
        <end position="354"/>
    </location>
</feature>
<dbReference type="AlphaFoldDB" id="A0AAW9DSX8"/>
<feature type="transmembrane region" description="Helical" evidence="1">
    <location>
        <begin position="162"/>
        <end position="182"/>
    </location>
</feature>
<evidence type="ECO:0000256" key="1">
    <source>
        <dbReference type="SAM" id="Phobius"/>
    </source>
</evidence>
<feature type="transmembrane region" description="Helical" evidence="1">
    <location>
        <begin position="530"/>
        <end position="549"/>
    </location>
</feature>
<dbReference type="PRINTS" id="PR00702">
    <property type="entry name" value="ACRIFLAVINRP"/>
</dbReference>
<evidence type="ECO:0000313" key="2">
    <source>
        <dbReference type="EMBL" id="MDX5931793.1"/>
    </source>
</evidence>
<feature type="transmembrane region" description="Helical" evidence="1">
    <location>
        <begin position="860"/>
        <end position="879"/>
    </location>
</feature>
<gene>
    <name evidence="2" type="ORF">SIL87_13575</name>
</gene>
<reference evidence="2 3" key="1">
    <citation type="submission" date="2023-11" db="EMBL/GenBank/DDBJ databases">
        <title>MicrobeMod: A computational toolkit for identifying prokaryotic methylation and restriction-modification with nanopore sequencing.</title>
        <authorList>
            <person name="Crits-Christoph A."/>
            <person name="Kang S.C."/>
            <person name="Lee H."/>
            <person name="Ostrov N."/>
        </authorList>
    </citation>
    <scope>NUCLEOTIDE SEQUENCE [LARGE SCALE GENOMIC DNA]</scope>
    <source>
        <strain evidence="2 3">DSMZ 700</strain>
    </source>
</reference>
<comment type="caution">
    <text evidence="2">The sequence shown here is derived from an EMBL/GenBank/DDBJ whole genome shotgun (WGS) entry which is preliminary data.</text>
</comment>
<dbReference type="Gene3D" id="3.30.70.1320">
    <property type="entry name" value="Multidrug efflux transporter AcrB pore domain like"/>
    <property type="match status" value="1"/>
</dbReference>
<feature type="transmembrane region" description="Helical" evidence="1">
    <location>
        <begin position="913"/>
        <end position="935"/>
    </location>
</feature>
<dbReference type="GO" id="GO:0005886">
    <property type="term" value="C:plasma membrane"/>
    <property type="evidence" value="ECO:0007669"/>
    <property type="project" value="TreeGrafter"/>
</dbReference>
<keyword evidence="1" id="KW-0472">Membrane</keyword>
<dbReference type="GO" id="GO:0042910">
    <property type="term" value="F:xenobiotic transmembrane transporter activity"/>
    <property type="evidence" value="ECO:0007669"/>
    <property type="project" value="TreeGrafter"/>
</dbReference>
<dbReference type="Gene3D" id="3.30.70.1440">
    <property type="entry name" value="Multidrug efflux transporter AcrB pore domain"/>
    <property type="match status" value="1"/>
</dbReference>
<protein>
    <submittedName>
        <fullName evidence="2">Efflux RND transporter permease subunit</fullName>
    </submittedName>
</protein>
<dbReference type="Pfam" id="PF00873">
    <property type="entry name" value="ACR_tran"/>
    <property type="match status" value="1"/>
</dbReference>
<proteinExistence type="predicted"/>
<dbReference type="RefSeq" id="WP_319614681.1">
    <property type="nucleotide sequence ID" value="NZ_JAWXYB010000018.1"/>
</dbReference>
<organism evidence="2 3">
    <name type="scientific">Acidiphilium acidophilum</name>
    <name type="common">Thiobacillus acidophilus</name>
    <dbReference type="NCBI Taxonomy" id="76588"/>
    <lineage>
        <taxon>Bacteria</taxon>
        <taxon>Pseudomonadati</taxon>
        <taxon>Pseudomonadota</taxon>
        <taxon>Alphaproteobacteria</taxon>
        <taxon>Acetobacterales</taxon>
        <taxon>Acidocellaceae</taxon>
        <taxon>Acidiphilium</taxon>
    </lineage>
</organism>
<dbReference type="PANTHER" id="PTHR32063:SF4">
    <property type="entry name" value="SLR6043 PROTEIN"/>
    <property type="match status" value="1"/>
</dbReference>
<dbReference type="SUPFAM" id="SSF82866">
    <property type="entry name" value="Multidrug efflux transporter AcrB transmembrane domain"/>
    <property type="match status" value="2"/>
</dbReference>
<feature type="transmembrane region" description="Helical" evidence="1">
    <location>
        <begin position="961"/>
        <end position="981"/>
    </location>
</feature>